<accession>A0A0C7GCL7</accession>
<dbReference type="InterPro" id="IPR002509">
    <property type="entry name" value="NODB_dom"/>
</dbReference>
<evidence type="ECO:0000313" key="3">
    <source>
        <dbReference type="EMBL" id="CEQ04969.1"/>
    </source>
</evidence>
<organism evidence="3 4">
    <name type="scientific">Paraclostridium sordellii</name>
    <name type="common">Clostridium sordellii</name>
    <dbReference type="NCBI Taxonomy" id="1505"/>
    <lineage>
        <taxon>Bacteria</taxon>
        <taxon>Bacillati</taxon>
        <taxon>Bacillota</taxon>
        <taxon>Clostridia</taxon>
        <taxon>Peptostreptococcales</taxon>
        <taxon>Peptostreptococcaceae</taxon>
        <taxon>Paraclostridium</taxon>
    </lineage>
</organism>
<feature type="domain" description="NodB homology" evidence="2">
    <location>
        <begin position="74"/>
        <end position="254"/>
    </location>
</feature>
<dbReference type="SUPFAM" id="SSF88713">
    <property type="entry name" value="Glycoside hydrolase/deacetylase"/>
    <property type="match status" value="1"/>
</dbReference>
<evidence type="ECO:0000313" key="4">
    <source>
        <dbReference type="Proteomes" id="UP000049127"/>
    </source>
</evidence>
<reference evidence="3 4" key="1">
    <citation type="submission" date="2015-01" db="EMBL/GenBank/DDBJ databases">
        <authorList>
            <person name="Aslett A.Martin."/>
            <person name="De Silva Nishadi"/>
        </authorList>
    </citation>
    <scope>NUCLEOTIDE SEQUENCE [LARGE SCALE GENOMIC DNA]</scope>
    <source>
        <strain evidence="3 4">R28058</strain>
    </source>
</reference>
<keyword evidence="1" id="KW-0472">Membrane</keyword>
<dbReference type="GO" id="GO:0016810">
    <property type="term" value="F:hydrolase activity, acting on carbon-nitrogen (but not peptide) bonds"/>
    <property type="evidence" value="ECO:0007669"/>
    <property type="project" value="InterPro"/>
</dbReference>
<proteinExistence type="predicted"/>
<dbReference type="EMBL" id="CEKZ01000022">
    <property type="protein sequence ID" value="CEQ04969.1"/>
    <property type="molecule type" value="Genomic_DNA"/>
</dbReference>
<dbReference type="GO" id="GO:0005975">
    <property type="term" value="P:carbohydrate metabolic process"/>
    <property type="evidence" value="ECO:0007669"/>
    <property type="project" value="InterPro"/>
</dbReference>
<dbReference type="InterPro" id="IPR011330">
    <property type="entry name" value="Glyco_hydro/deAcase_b/a-brl"/>
</dbReference>
<dbReference type="PANTHER" id="PTHR10587:SF125">
    <property type="entry name" value="POLYSACCHARIDE DEACETYLASE YHEN-RELATED"/>
    <property type="match status" value="1"/>
</dbReference>
<keyword evidence="3" id="KW-0378">Hydrolase</keyword>
<dbReference type="PROSITE" id="PS51677">
    <property type="entry name" value="NODB"/>
    <property type="match status" value="1"/>
</dbReference>
<gene>
    <name evidence="3" type="primary">pdaA_5</name>
    <name evidence="3" type="ORF">R28058_26861</name>
</gene>
<dbReference type="CDD" id="cd10944">
    <property type="entry name" value="CE4_SmPgdA_like"/>
    <property type="match status" value="1"/>
</dbReference>
<dbReference type="InterPro" id="IPR050248">
    <property type="entry name" value="Polysacc_deacetylase_ArnD"/>
</dbReference>
<dbReference type="EC" id="3.5.1.-" evidence="3"/>
<dbReference type="Proteomes" id="UP000049127">
    <property type="component" value="Unassembled WGS sequence"/>
</dbReference>
<sequence length="272" mass="31727">MKRRIKPILLNLFIVGILLFLIFLMYENIFERTQEDTNSNIEVKLLDSDALTLTQLMLKTSDICNRGPRPKPEKIAYITIDDGPSKYTNEILDILRKNNVKATFFMIEGNMKTYPKALKNIAKEDHSLGFHSVSHDINILYKTPEATVNEFNKCKNTLEKITNKTSNLIRLPYGSKPYAPKESYEELLKEGYKIWDWNLDTQDWRATSEQIVESVKTYGPQHKEIVLLMHEKEQSVRALQGIIDELENQGYTILPIEERENPKNFWKQNLSK</sequence>
<dbReference type="EC" id="3.-.-.-" evidence="3"/>
<dbReference type="Pfam" id="PF01522">
    <property type="entry name" value="Polysacc_deac_1"/>
    <property type="match status" value="1"/>
</dbReference>
<dbReference type="RefSeq" id="WP_258171553.1">
    <property type="nucleotide sequence ID" value="NZ_CDNI01000022.1"/>
</dbReference>
<dbReference type="PANTHER" id="PTHR10587">
    <property type="entry name" value="GLYCOSYL TRANSFERASE-RELATED"/>
    <property type="match status" value="1"/>
</dbReference>
<dbReference type="AlphaFoldDB" id="A0A0C7GCL7"/>
<dbReference type="Gene3D" id="3.20.20.370">
    <property type="entry name" value="Glycoside hydrolase/deacetylase"/>
    <property type="match status" value="1"/>
</dbReference>
<feature type="transmembrane region" description="Helical" evidence="1">
    <location>
        <begin position="7"/>
        <end position="26"/>
    </location>
</feature>
<evidence type="ECO:0000259" key="2">
    <source>
        <dbReference type="PROSITE" id="PS51677"/>
    </source>
</evidence>
<name>A0A0C7GCL7_PARSO</name>
<protein>
    <submittedName>
        <fullName evidence="3">Polysaccharide deacetylase</fullName>
        <ecNumber evidence="3">3.-.-.-</ecNumber>
        <ecNumber evidence="3">3.5.1.-</ecNumber>
    </submittedName>
</protein>
<keyword evidence="1" id="KW-0812">Transmembrane</keyword>
<keyword evidence="1" id="KW-1133">Transmembrane helix</keyword>
<evidence type="ECO:0000256" key="1">
    <source>
        <dbReference type="SAM" id="Phobius"/>
    </source>
</evidence>